<protein>
    <submittedName>
        <fullName evidence="2">Uncharacterized protein</fullName>
    </submittedName>
</protein>
<proteinExistence type="predicted"/>
<evidence type="ECO:0000256" key="1">
    <source>
        <dbReference type="SAM" id="MobiDB-lite"/>
    </source>
</evidence>
<keyword evidence="3" id="KW-1185">Reference proteome</keyword>
<sequence>MPVTVRPLGEDTARLTLPRELPLRVGDRAVLREPGGRRPSCGVTVLDVRPPRLTRLLGLPGVRCERPGEEGAVWDDALAAEGPLLLEFMVDGDTPPDWAEFHGPEGARGPSLPHPAGGSPRRRIVASSPGRGR</sequence>
<evidence type="ECO:0000313" key="3">
    <source>
        <dbReference type="Proteomes" id="UP000301309"/>
    </source>
</evidence>
<reference evidence="2 3" key="1">
    <citation type="journal article" date="2020" name="Int. J. Syst. Evol. Microbiol.">
        <title>Reclassification of Streptomyces castelarensis and Streptomyces sporoclivatus as later heterotypic synonyms of Streptomyces antimycoticus.</title>
        <authorList>
            <person name="Komaki H."/>
            <person name="Tamura T."/>
        </authorList>
    </citation>
    <scope>NUCLEOTIDE SEQUENCE [LARGE SCALE GENOMIC DNA]</scope>
    <source>
        <strain evidence="2 3">NBRC 13459</strain>
    </source>
</reference>
<evidence type="ECO:0000313" key="2">
    <source>
        <dbReference type="EMBL" id="GDY51188.1"/>
    </source>
</evidence>
<dbReference type="SUPFAM" id="SSF52518">
    <property type="entry name" value="Thiamin diphosphate-binding fold (THDP-binding)"/>
    <property type="match status" value="1"/>
</dbReference>
<accession>A0A4D4KXW4</accession>
<dbReference type="Proteomes" id="UP000301309">
    <property type="component" value="Unassembled WGS sequence"/>
</dbReference>
<dbReference type="EMBL" id="BJHW01000001">
    <property type="protein sequence ID" value="GDY51188.1"/>
    <property type="molecule type" value="Genomic_DNA"/>
</dbReference>
<feature type="region of interest" description="Disordered" evidence="1">
    <location>
        <begin position="93"/>
        <end position="133"/>
    </location>
</feature>
<dbReference type="InterPro" id="IPR029061">
    <property type="entry name" value="THDP-binding"/>
</dbReference>
<dbReference type="GO" id="GO:0000287">
    <property type="term" value="F:magnesium ion binding"/>
    <property type="evidence" value="ECO:0007669"/>
    <property type="project" value="UniProtKB-ARBA"/>
</dbReference>
<comment type="caution">
    <text evidence="2">The sequence shown here is derived from an EMBL/GenBank/DDBJ whole genome shotgun (WGS) entry which is preliminary data.</text>
</comment>
<dbReference type="Gene3D" id="3.40.50.970">
    <property type="match status" value="1"/>
</dbReference>
<gene>
    <name evidence="2" type="ORF">SVIO_018110</name>
</gene>
<dbReference type="AlphaFoldDB" id="A0A4D4KXW4"/>
<organism evidence="2 3">
    <name type="scientific">Streptomyces violaceusniger</name>
    <dbReference type="NCBI Taxonomy" id="68280"/>
    <lineage>
        <taxon>Bacteria</taxon>
        <taxon>Bacillati</taxon>
        <taxon>Actinomycetota</taxon>
        <taxon>Actinomycetes</taxon>
        <taxon>Kitasatosporales</taxon>
        <taxon>Streptomycetaceae</taxon>
        <taxon>Streptomyces</taxon>
        <taxon>Streptomyces violaceusniger group</taxon>
    </lineage>
</organism>
<name>A0A4D4KXW4_STRVO</name>